<dbReference type="EMBL" id="BQNB010016143">
    <property type="protein sequence ID" value="GJT48300.1"/>
    <property type="molecule type" value="Genomic_DNA"/>
</dbReference>
<name>A0ABQ5EBN3_9ASTR</name>
<evidence type="ECO:0000313" key="3">
    <source>
        <dbReference type="Proteomes" id="UP001151760"/>
    </source>
</evidence>
<protein>
    <submittedName>
        <fullName evidence="2">Uncharacterized protein</fullName>
    </submittedName>
</protein>
<dbReference type="Proteomes" id="UP001151760">
    <property type="component" value="Unassembled WGS sequence"/>
</dbReference>
<reference evidence="2" key="1">
    <citation type="journal article" date="2022" name="Int. J. Mol. Sci.">
        <title>Draft Genome of Tanacetum Coccineum: Genomic Comparison of Closely Related Tanacetum-Family Plants.</title>
        <authorList>
            <person name="Yamashiro T."/>
            <person name="Shiraishi A."/>
            <person name="Nakayama K."/>
            <person name="Satake H."/>
        </authorList>
    </citation>
    <scope>NUCLEOTIDE SEQUENCE</scope>
</reference>
<feature type="compositionally biased region" description="Basic and acidic residues" evidence="1">
    <location>
        <begin position="34"/>
        <end position="44"/>
    </location>
</feature>
<proteinExistence type="predicted"/>
<feature type="compositionally biased region" description="Polar residues" evidence="1">
    <location>
        <begin position="10"/>
        <end position="29"/>
    </location>
</feature>
<evidence type="ECO:0000313" key="2">
    <source>
        <dbReference type="EMBL" id="GJT48300.1"/>
    </source>
</evidence>
<feature type="region of interest" description="Disordered" evidence="1">
    <location>
        <begin position="1"/>
        <end position="47"/>
    </location>
</feature>
<reference evidence="2" key="2">
    <citation type="submission" date="2022-01" db="EMBL/GenBank/DDBJ databases">
        <authorList>
            <person name="Yamashiro T."/>
            <person name="Shiraishi A."/>
            <person name="Satake H."/>
            <person name="Nakayama K."/>
        </authorList>
    </citation>
    <scope>NUCLEOTIDE SEQUENCE</scope>
</reference>
<organism evidence="2 3">
    <name type="scientific">Tanacetum coccineum</name>
    <dbReference type="NCBI Taxonomy" id="301880"/>
    <lineage>
        <taxon>Eukaryota</taxon>
        <taxon>Viridiplantae</taxon>
        <taxon>Streptophyta</taxon>
        <taxon>Embryophyta</taxon>
        <taxon>Tracheophyta</taxon>
        <taxon>Spermatophyta</taxon>
        <taxon>Magnoliopsida</taxon>
        <taxon>eudicotyledons</taxon>
        <taxon>Gunneridae</taxon>
        <taxon>Pentapetalae</taxon>
        <taxon>asterids</taxon>
        <taxon>campanulids</taxon>
        <taxon>Asterales</taxon>
        <taxon>Asteraceae</taxon>
        <taxon>Asteroideae</taxon>
        <taxon>Anthemideae</taxon>
        <taxon>Anthemidinae</taxon>
        <taxon>Tanacetum</taxon>
    </lineage>
</organism>
<comment type="caution">
    <text evidence="2">The sequence shown here is derived from an EMBL/GenBank/DDBJ whole genome shotgun (WGS) entry which is preliminary data.</text>
</comment>
<gene>
    <name evidence="2" type="ORF">Tco_0974457</name>
</gene>
<evidence type="ECO:0000256" key="1">
    <source>
        <dbReference type="SAM" id="MobiDB-lite"/>
    </source>
</evidence>
<feature type="non-terminal residue" evidence="2">
    <location>
        <position position="1"/>
    </location>
</feature>
<keyword evidence="3" id="KW-1185">Reference proteome</keyword>
<sequence length="79" mass="8798">GLQKDKKNYKNSSKANEVLQPKSSPNTKSSVRRLSKEVAKEKGPVKPKVAHVKPKLIVKLKVAPVKSNVGKRKRLVEDK</sequence>
<accession>A0ABQ5EBN3</accession>